<protein>
    <submittedName>
        <fullName evidence="2">Uncharacterized protein</fullName>
    </submittedName>
</protein>
<feature type="transmembrane region" description="Helical" evidence="1">
    <location>
        <begin position="40"/>
        <end position="58"/>
    </location>
</feature>
<dbReference type="EnsemblPlants" id="novel_model_69_5bda875f">
    <property type="protein sequence ID" value="cds.novel_model_69_5bda875f"/>
    <property type="gene ID" value="novel_gene_56_5bda875f"/>
</dbReference>
<name>A0A803RAC9_CANSA</name>
<keyword evidence="1" id="KW-0472">Membrane</keyword>
<organism evidence="2 3">
    <name type="scientific">Cannabis sativa</name>
    <name type="common">Hemp</name>
    <name type="synonym">Marijuana</name>
    <dbReference type="NCBI Taxonomy" id="3483"/>
    <lineage>
        <taxon>Eukaryota</taxon>
        <taxon>Viridiplantae</taxon>
        <taxon>Streptophyta</taxon>
        <taxon>Embryophyta</taxon>
        <taxon>Tracheophyta</taxon>
        <taxon>Spermatophyta</taxon>
        <taxon>Magnoliopsida</taxon>
        <taxon>eudicotyledons</taxon>
        <taxon>Gunneridae</taxon>
        <taxon>Pentapetalae</taxon>
        <taxon>rosids</taxon>
        <taxon>fabids</taxon>
        <taxon>Rosales</taxon>
        <taxon>Cannabaceae</taxon>
        <taxon>Cannabis</taxon>
    </lineage>
</organism>
<dbReference type="Gramene" id="novel_model_69_5bda875f">
    <property type="protein sequence ID" value="cds.novel_model_69_5bda875f"/>
    <property type="gene ID" value="novel_gene_56_5bda875f"/>
</dbReference>
<dbReference type="EMBL" id="UZAU01000365">
    <property type="status" value="NOT_ANNOTATED_CDS"/>
    <property type="molecule type" value="Genomic_DNA"/>
</dbReference>
<keyword evidence="1" id="KW-0812">Transmembrane</keyword>
<keyword evidence="1" id="KW-1133">Transmembrane helix</keyword>
<evidence type="ECO:0000256" key="1">
    <source>
        <dbReference type="SAM" id="Phobius"/>
    </source>
</evidence>
<evidence type="ECO:0000313" key="2">
    <source>
        <dbReference type="EnsemblPlants" id="cds.novel_model_69_5bda875f"/>
    </source>
</evidence>
<dbReference type="AlphaFoldDB" id="A0A803RAC9"/>
<keyword evidence="3" id="KW-1185">Reference proteome</keyword>
<dbReference type="Proteomes" id="UP000596661">
    <property type="component" value="Chromosome 4"/>
</dbReference>
<evidence type="ECO:0000313" key="3">
    <source>
        <dbReference type="Proteomes" id="UP000596661"/>
    </source>
</evidence>
<reference evidence="2" key="1">
    <citation type="submission" date="2018-11" db="EMBL/GenBank/DDBJ databases">
        <authorList>
            <person name="Grassa J C."/>
        </authorList>
    </citation>
    <scope>NUCLEOTIDE SEQUENCE [LARGE SCALE GENOMIC DNA]</scope>
</reference>
<accession>A0A803RAC9</accession>
<proteinExistence type="predicted"/>
<reference evidence="2" key="2">
    <citation type="submission" date="2021-03" db="UniProtKB">
        <authorList>
            <consortium name="EnsemblPlants"/>
        </authorList>
    </citation>
    <scope>IDENTIFICATION</scope>
</reference>
<sequence>MARCGIKPDHVTMVAIPSACSHAILVMQGKLLFEKMSSVFFIYMSPFGALCLHGLSLWEG</sequence>